<evidence type="ECO:0000313" key="1">
    <source>
        <dbReference type="EMBL" id="TGO39980.1"/>
    </source>
</evidence>
<dbReference type="EMBL" id="PQXK01000044">
    <property type="protein sequence ID" value="TGO39980.1"/>
    <property type="molecule type" value="Genomic_DNA"/>
</dbReference>
<reference evidence="1 2" key="1">
    <citation type="submission" date="2017-12" db="EMBL/GenBank/DDBJ databases">
        <title>Comparative genomics of Botrytis spp.</title>
        <authorList>
            <person name="Valero-Jimenez C.A."/>
            <person name="Tapia P."/>
            <person name="Veloso J."/>
            <person name="Silva-Moreno E."/>
            <person name="Staats M."/>
            <person name="Valdes J.H."/>
            <person name="Van Kan J.A.L."/>
        </authorList>
    </citation>
    <scope>NUCLEOTIDE SEQUENCE [LARGE SCALE GENOMIC DNA]</scope>
    <source>
        <strain evidence="1 2">Bh0001</strain>
    </source>
</reference>
<protein>
    <submittedName>
        <fullName evidence="1">Uncharacterized protein</fullName>
    </submittedName>
</protein>
<accession>A0A4Z1GY35</accession>
<gene>
    <name evidence="1" type="ORF">BHYA_0044g00210</name>
</gene>
<organism evidence="1 2">
    <name type="scientific">Botrytis hyacinthi</name>
    <dbReference type="NCBI Taxonomy" id="278943"/>
    <lineage>
        <taxon>Eukaryota</taxon>
        <taxon>Fungi</taxon>
        <taxon>Dikarya</taxon>
        <taxon>Ascomycota</taxon>
        <taxon>Pezizomycotina</taxon>
        <taxon>Leotiomycetes</taxon>
        <taxon>Helotiales</taxon>
        <taxon>Sclerotiniaceae</taxon>
        <taxon>Botrytis</taxon>
    </lineage>
</organism>
<comment type="caution">
    <text evidence="1">The sequence shown here is derived from an EMBL/GenBank/DDBJ whole genome shotgun (WGS) entry which is preliminary data.</text>
</comment>
<evidence type="ECO:0000313" key="2">
    <source>
        <dbReference type="Proteomes" id="UP000297814"/>
    </source>
</evidence>
<sequence length="127" mass="14185">MIKGESYAQVSVLCRFCLLTPEEVKTYARYHLTTNSDALTFILTAINTAKDHFDSAANDLDLDVATIDKEQVREKCVSIAKKSIAYHMGTTYMGEVISCLVDTYRGHTSSSTFLETFQTEIIEKLSA</sequence>
<keyword evidence="2" id="KW-1185">Reference proteome</keyword>
<dbReference type="AlphaFoldDB" id="A0A4Z1GY35"/>
<proteinExistence type="predicted"/>
<name>A0A4Z1GY35_9HELO</name>
<dbReference type="Proteomes" id="UP000297814">
    <property type="component" value="Unassembled WGS sequence"/>
</dbReference>